<reference evidence="2" key="2">
    <citation type="submission" date="2020-08" db="EMBL/GenBank/DDBJ databases">
        <title>Plant Genome Project.</title>
        <authorList>
            <person name="Zhang R.-G."/>
        </authorList>
    </citation>
    <scope>NUCLEOTIDE SEQUENCE</scope>
    <source>
        <strain evidence="2">Huo1</strain>
        <tissue evidence="2">Leaf</tissue>
    </source>
</reference>
<accession>A0A8X8W7M6</accession>
<evidence type="ECO:0000313" key="2">
    <source>
        <dbReference type="EMBL" id="KAG6389154.1"/>
    </source>
</evidence>
<evidence type="ECO:0000256" key="1">
    <source>
        <dbReference type="SAM" id="SignalP"/>
    </source>
</evidence>
<feature type="signal peptide" evidence="1">
    <location>
        <begin position="1"/>
        <end position="26"/>
    </location>
</feature>
<keyword evidence="3" id="KW-1185">Reference proteome</keyword>
<dbReference type="EMBL" id="PNBA02000020">
    <property type="protein sequence ID" value="KAG6389154.1"/>
    <property type="molecule type" value="Genomic_DNA"/>
</dbReference>
<gene>
    <name evidence="2" type="ORF">SASPL_150613</name>
</gene>
<sequence>MRAIVGGVFLILALLLSFGFCHVIAGDDGAGGGGGGDDHRPEEAGELPDMRSLHLLRRRKQKLLCVDAVLLCNQLQYPKQTLWLLLFHSQDLQLLWMPSLIFL</sequence>
<feature type="chain" id="PRO_5036491887" evidence="1">
    <location>
        <begin position="27"/>
        <end position="103"/>
    </location>
</feature>
<keyword evidence="1" id="KW-0732">Signal</keyword>
<reference evidence="2" key="1">
    <citation type="submission" date="2018-01" db="EMBL/GenBank/DDBJ databases">
        <authorList>
            <person name="Mao J.F."/>
        </authorList>
    </citation>
    <scope>NUCLEOTIDE SEQUENCE</scope>
    <source>
        <strain evidence="2">Huo1</strain>
        <tissue evidence="2">Leaf</tissue>
    </source>
</reference>
<organism evidence="2">
    <name type="scientific">Salvia splendens</name>
    <name type="common">Scarlet sage</name>
    <dbReference type="NCBI Taxonomy" id="180675"/>
    <lineage>
        <taxon>Eukaryota</taxon>
        <taxon>Viridiplantae</taxon>
        <taxon>Streptophyta</taxon>
        <taxon>Embryophyta</taxon>
        <taxon>Tracheophyta</taxon>
        <taxon>Spermatophyta</taxon>
        <taxon>Magnoliopsida</taxon>
        <taxon>eudicotyledons</taxon>
        <taxon>Gunneridae</taxon>
        <taxon>Pentapetalae</taxon>
        <taxon>asterids</taxon>
        <taxon>lamiids</taxon>
        <taxon>Lamiales</taxon>
        <taxon>Lamiaceae</taxon>
        <taxon>Nepetoideae</taxon>
        <taxon>Mentheae</taxon>
        <taxon>Salviinae</taxon>
        <taxon>Salvia</taxon>
        <taxon>Salvia subgen. Calosphace</taxon>
        <taxon>core Calosphace</taxon>
    </lineage>
</organism>
<evidence type="ECO:0000313" key="3">
    <source>
        <dbReference type="Proteomes" id="UP000298416"/>
    </source>
</evidence>
<dbReference type="AlphaFoldDB" id="A0A8X8W7M6"/>
<dbReference type="Proteomes" id="UP000298416">
    <property type="component" value="Unassembled WGS sequence"/>
</dbReference>
<comment type="caution">
    <text evidence="2">The sequence shown here is derived from an EMBL/GenBank/DDBJ whole genome shotgun (WGS) entry which is preliminary data.</text>
</comment>
<proteinExistence type="predicted"/>
<protein>
    <submittedName>
        <fullName evidence="2">Uncharacterized protein</fullName>
    </submittedName>
</protein>
<name>A0A8X8W7M6_SALSN</name>